<feature type="compositionally biased region" description="Low complexity" evidence="5">
    <location>
        <begin position="214"/>
        <end position="239"/>
    </location>
</feature>
<accession>A0A4Y7PX32</accession>
<dbReference type="SUPFAM" id="SSF69695">
    <property type="entry name" value="SRP19"/>
    <property type="match status" value="1"/>
</dbReference>
<dbReference type="PANTHER" id="PTHR17453">
    <property type="entry name" value="SIGNAL RECOGNITION PARTICLE 19 KD PROTEIN"/>
    <property type="match status" value="1"/>
</dbReference>
<evidence type="ECO:0000256" key="1">
    <source>
        <dbReference type="ARBA" id="ARBA00004496"/>
    </source>
</evidence>
<feature type="compositionally biased region" description="Acidic residues" evidence="5">
    <location>
        <begin position="37"/>
        <end position="53"/>
    </location>
</feature>
<keyword evidence="2" id="KW-0963">Cytoplasm</keyword>
<feature type="compositionally biased region" description="Pro residues" evidence="5">
    <location>
        <begin position="203"/>
        <end position="213"/>
    </location>
</feature>
<evidence type="ECO:0000256" key="2">
    <source>
        <dbReference type="ARBA" id="ARBA00022490"/>
    </source>
</evidence>
<keyword evidence="4" id="KW-0687">Ribonucleoprotein</keyword>
<dbReference type="EMBL" id="ML170195">
    <property type="protein sequence ID" value="TDL19578.1"/>
    <property type="molecule type" value="Genomic_DNA"/>
</dbReference>
<reference evidence="6 7" key="1">
    <citation type="submission" date="2018-06" db="EMBL/GenBank/DDBJ databases">
        <title>A transcriptomic atlas of mushroom development highlights an independent origin of complex multicellularity.</title>
        <authorList>
            <consortium name="DOE Joint Genome Institute"/>
            <person name="Krizsan K."/>
            <person name="Almasi E."/>
            <person name="Merenyi Z."/>
            <person name="Sahu N."/>
            <person name="Viragh M."/>
            <person name="Koszo T."/>
            <person name="Mondo S."/>
            <person name="Kiss B."/>
            <person name="Balint B."/>
            <person name="Kues U."/>
            <person name="Barry K."/>
            <person name="Hegedus J.C."/>
            <person name="Henrissat B."/>
            <person name="Johnson J."/>
            <person name="Lipzen A."/>
            <person name="Ohm R."/>
            <person name="Nagy I."/>
            <person name="Pangilinan J."/>
            <person name="Yan J."/>
            <person name="Xiong Y."/>
            <person name="Grigoriev I.V."/>
            <person name="Hibbett D.S."/>
            <person name="Nagy L.G."/>
        </authorList>
    </citation>
    <scope>NUCLEOTIDE SEQUENCE [LARGE SCALE GENOMIC DNA]</scope>
    <source>
        <strain evidence="6 7">SZMC22713</strain>
    </source>
</reference>
<protein>
    <submittedName>
        <fullName evidence="6">Signal recognition particle, SRP19 subunit</fullName>
    </submittedName>
</protein>
<evidence type="ECO:0000313" key="7">
    <source>
        <dbReference type="Proteomes" id="UP000294933"/>
    </source>
</evidence>
<comment type="subcellular location">
    <subcellularLocation>
        <location evidence="1">Cytoplasm</location>
    </subcellularLocation>
</comment>
<evidence type="ECO:0000256" key="3">
    <source>
        <dbReference type="ARBA" id="ARBA00023135"/>
    </source>
</evidence>
<dbReference type="Gene3D" id="3.30.56.30">
    <property type="entry name" value="Signal recognition particle, SRP19-like subunit"/>
    <property type="match status" value="1"/>
</dbReference>
<feature type="compositionally biased region" description="Basic residues" evidence="5">
    <location>
        <begin position="297"/>
        <end position="307"/>
    </location>
</feature>
<sequence>MSRRAAIIEEFDDDTDLPLPTHPPLPNLGERGALLEAVEDDDDAGVEDSDDDNAMNFPSFSSSGPTAGPASPSLNQPGSRDAPPSVSDITPYKNWTCIYPIYIDAKRSFGTGSRRVARTKAVWWPLSKDIADATSRLGLSTLHEVQKCHPSDWENPGRVRVQWKKDGRLVNPRIKTKKQLLEAVGFHIQSTKPELIPKEPFTFPTPPDRPPPSKSSSAGKGKQASKSKTSSAAKSQAPARCQMPIPPEPHPTFASRVSPYSPALQTGVLIDTVKAGMSAADGPAAPGQVGGAGAGGKGKRKVVRVRG</sequence>
<dbReference type="AlphaFoldDB" id="A0A4Y7PX32"/>
<dbReference type="GO" id="GO:0006617">
    <property type="term" value="P:SRP-dependent cotranslational protein targeting to membrane, signal sequence recognition"/>
    <property type="evidence" value="ECO:0007669"/>
    <property type="project" value="TreeGrafter"/>
</dbReference>
<dbReference type="OrthoDB" id="2190947at2759"/>
<feature type="region of interest" description="Disordered" evidence="5">
    <location>
        <begin position="1"/>
        <end position="87"/>
    </location>
</feature>
<evidence type="ECO:0000256" key="4">
    <source>
        <dbReference type="ARBA" id="ARBA00023274"/>
    </source>
</evidence>
<feature type="region of interest" description="Disordered" evidence="5">
    <location>
        <begin position="278"/>
        <end position="307"/>
    </location>
</feature>
<feature type="region of interest" description="Disordered" evidence="5">
    <location>
        <begin position="195"/>
        <end position="258"/>
    </location>
</feature>
<keyword evidence="7" id="KW-1185">Reference proteome</keyword>
<feature type="compositionally biased region" description="Low complexity" evidence="5">
    <location>
        <begin position="57"/>
        <end position="73"/>
    </location>
</feature>
<dbReference type="Proteomes" id="UP000294933">
    <property type="component" value="Unassembled WGS sequence"/>
</dbReference>
<organism evidence="6 7">
    <name type="scientific">Rickenella mellea</name>
    <dbReference type="NCBI Taxonomy" id="50990"/>
    <lineage>
        <taxon>Eukaryota</taxon>
        <taxon>Fungi</taxon>
        <taxon>Dikarya</taxon>
        <taxon>Basidiomycota</taxon>
        <taxon>Agaricomycotina</taxon>
        <taxon>Agaricomycetes</taxon>
        <taxon>Hymenochaetales</taxon>
        <taxon>Rickenellaceae</taxon>
        <taxon>Rickenella</taxon>
    </lineage>
</organism>
<dbReference type="GO" id="GO:0005786">
    <property type="term" value="C:signal recognition particle, endoplasmic reticulum targeting"/>
    <property type="evidence" value="ECO:0007669"/>
    <property type="project" value="UniProtKB-KW"/>
</dbReference>
<evidence type="ECO:0000256" key="5">
    <source>
        <dbReference type="SAM" id="MobiDB-lite"/>
    </source>
</evidence>
<keyword evidence="3" id="KW-0733">Signal recognition particle</keyword>
<dbReference type="GO" id="GO:0008312">
    <property type="term" value="F:7S RNA binding"/>
    <property type="evidence" value="ECO:0007669"/>
    <property type="project" value="InterPro"/>
</dbReference>
<evidence type="ECO:0000313" key="6">
    <source>
        <dbReference type="EMBL" id="TDL19578.1"/>
    </source>
</evidence>
<dbReference type="InterPro" id="IPR036521">
    <property type="entry name" value="SRP19-like_sf"/>
</dbReference>
<dbReference type="PANTHER" id="PTHR17453:SF0">
    <property type="entry name" value="SIGNAL RECOGNITION PARTICLE 19 KDA PROTEIN"/>
    <property type="match status" value="1"/>
</dbReference>
<proteinExistence type="predicted"/>
<dbReference type="InterPro" id="IPR002778">
    <property type="entry name" value="Signal_recog_particle_SRP19"/>
</dbReference>
<dbReference type="Pfam" id="PF01922">
    <property type="entry name" value="SRP19"/>
    <property type="match status" value="1"/>
</dbReference>
<name>A0A4Y7PX32_9AGAM</name>
<dbReference type="VEuPathDB" id="FungiDB:BD410DRAFT_791960"/>
<gene>
    <name evidence="6" type="ORF">BD410DRAFT_791960</name>
</gene>
<dbReference type="STRING" id="50990.A0A4Y7PX32"/>